<feature type="domain" description="LRAT" evidence="5">
    <location>
        <begin position="31"/>
        <end position="135"/>
    </location>
</feature>
<dbReference type="PANTHER" id="PTHR13943:SF31">
    <property type="entry name" value="PHOSPHOLIPASE A AND ACYLTRANSFERASE 3"/>
    <property type="match status" value="1"/>
</dbReference>
<keyword evidence="7" id="KW-1185">Reference proteome</keyword>
<evidence type="ECO:0000259" key="5">
    <source>
        <dbReference type="PROSITE" id="PS51934"/>
    </source>
</evidence>
<proteinExistence type="inferred from homology"/>
<dbReference type="PROSITE" id="PS51934">
    <property type="entry name" value="LRAT"/>
    <property type="match status" value="1"/>
</dbReference>
<dbReference type="GO" id="GO:0070292">
    <property type="term" value="P:N-acylphosphatidylethanolamine metabolic process"/>
    <property type="evidence" value="ECO:0007669"/>
    <property type="project" value="TreeGrafter"/>
</dbReference>
<accession>A0AAW1BB12</accession>
<name>A0AAW1BB12_CROAD</name>
<comment type="caution">
    <text evidence="6">The sequence shown here is derived from an EMBL/GenBank/DDBJ whole genome shotgun (WGS) entry which is preliminary data.</text>
</comment>
<evidence type="ECO:0000256" key="4">
    <source>
        <dbReference type="ARBA" id="ARBA00023098"/>
    </source>
</evidence>
<evidence type="ECO:0000256" key="2">
    <source>
        <dbReference type="ARBA" id="ARBA00022679"/>
    </source>
</evidence>
<organism evidence="6 7">
    <name type="scientific">Crotalus adamanteus</name>
    <name type="common">Eastern diamondback rattlesnake</name>
    <dbReference type="NCBI Taxonomy" id="8729"/>
    <lineage>
        <taxon>Eukaryota</taxon>
        <taxon>Metazoa</taxon>
        <taxon>Chordata</taxon>
        <taxon>Craniata</taxon>
        <taxon>Vertebrata</taxon>
        <taxon>Euteleostomi</taxon>
        <taxon>Lepidosauria</taxon>
        <taxon>Squamata</taxon>
        <taxon>Bifurcata</taxon>
        <taxon>Unidentata</taxon>
        <taxon>Episquamata</taxon>
        <taxon>Toxicofera</taxon>
        <taxon>Serpentes</taxon>
        <taxon>Colubroidea</taxon>
        <taxon>Viperidae</taxon>
        <taxon>Crotalinae</taxon>
        <taxon>Crotalus</taxon>
    </lineage>
</organism>
<evidence type="ECO:0000313" key="6">
    <source>
        <dbReference type="EMBL" id="KAK9399421.1"/>
    </source>
</evidence>
<sequence length="174" mass="20310">MESFWNVVAGIKQDIEHIFQKGDTPKPGDMIQFQMVLPFQHWGIYIGNGEIVHFGFSFSGAFPYMIRREKIKDVIGAVKSVVWNKFDHKYPPLDPTRVVKRALHMVNKVLNFNFVTANCEHFATLMRYDKALSDQAERFNFTVDQDFEEEIRRRLAEVDCGSEECLSTFQRKIP</sequence>
<keyword evidence="2" id="KW-0808">Transferase</keyword>
<dbReference type="EMBL" id="JAOTOJ010000006">
    <property type="protein sequence ID" value="KAK9399421.1"/>
    <property type="molecule type" value="Genomic_DNA"/>
</dbReference>
<protein>
    <submittedName>
        <fullName evidence="6">Retinoic acid receptor responder protein 3-like</fullName>
    </submittedName>
</protein>
<dbReference type="PANTHER" id="PTHR13943">
    <property type="entry name" value="HRAS-LIKE SUPPRESSOR - RELATED"/>
    <property type="match status" value="1"/>
</dbReference>
<reference evidence="6 7" key="1">
    <citation type="journal article" date="2024" name="Proc. Natl. Acad. Sci. U.S.A.">
        <title>The genetic regulatory architecture and epigenomic basis for age-related changes in rattlesnake venom.</title>
        <authorList>
            <person name="Hogan M.P."/>
            <person name="Holding M.L."/>
            <person name="Nystrom G.S."/>
            <person name="Colston T.J."/>
            <person name="Bartlett D.A."/>
            <person name="Mason A.J."/>
            <person name="Ellsworth S.A."/>
            <person name="Rautsaw R.M."/>
            <person name="Lawrence K.C."/>
            <person name="Strickland J.L."/>
            <person name="He B."/>
            <person name="Fraser P."/>
            <person name="Margres M.J."/>
            <person name="Gilbert D.M."/>
            <person name="Gibbs H.L."/>
            <person name="Parkinson C.L."/>
            <person name="Rokyta D.R."/>
        </authorList>
    </citation>
    <scope>NUCLEOTIDE SEQUENCE [LARGE SCALE GENOMIC DNA]</scope>
    <source>
        <strain evidence="6">DRR0105</strain>
    </source>
</reference>
<evidence type="ECO:0000313" key="7">
    <source>
        <dbReference type="Proteomes" id="UP001474421"/>
    </source>
</evidence>
<dbReference type="InterPro" id="IPR051496">
    <property type="entry name" value="H-rev107_PLA/AT"/>
</dbReference>
<keyword evidence="6" id="KW-0675">Receptor</keyword>
<keyword evidence="4" id="KW-0443">Lipid metabolism</keyword>
<evidence type="ECO:0000256" key="1">
    <source>
        <dbReference type="ARBA" id="ARBA00007824"/>
    </source>
</evidence>
<dbReference type="InterPro" id="IPR007053">
    <property type="entry name" value="LRAT_dom"/>
</dbReference>
<dbReference type="Gene3D" id="3.90.1720.10">
    <property type="entry name" value="endopeptidase domain like (from Nostoc punctiforme)"/>
    <property type="match status" value="1"/>
</dbReference>
<dbReference type="Pfam" id="PF04970">
    <property type="entry name" value="LRAT"/>
    <property type="match status" value="1"/>
</dbReference>
<dbReference type="AlphaFoldDB" id="A0AAW1BB12"/>
<dbReference type="SUPFAM" id="SSF54001">
    <property type="entry name" value="Cysteine proteinases"/>
    <property type="match status" value="1"/>
</dbReference>
<gene>
    <name evidence="6" type="ORF">NXF25_012440</name>
</gene>
<dbReference type="GO" id="GO:0004623">
    <property type="term" value="F:phospholipase A2 activity"/>
    <property type="evidence" value="ECO:0007669"/>
    <property type="project" value="TreeGrafter"/>
</dbReference>
<dbReference type="GO" id="GO:0005737">
    <property type="term" value="C:cytoplasm"/>
    <property type="evidence" value="ECO:0007669"/>
    <property type="project" value="TreeGrafter"/>
</dbReference>
<dbReference type="GO" id="GO:0008970">
    <property type="term" value="F:phospholipase A1 activity"/>
    <property type="evidence" value="ECO:0007669"/>
    <property type="project" value="TreeGrafter"/>
</dbReference>
<dbReference type="GO" id="GO:0016410">
    <property type="term" value="F:N-acyltransferase activity"/>
    <property type="evidence" value="ECO:0007669"/>
    <property type="project" value="TreeGrafter"/>
</dbReference>
<comment type="similarity">
    <text evidence="1">Belongs to the H-rev107 family.</text>
</comment>
<keyword evidence="3" id="KW-0378">Hydrolase</keyword>
<dbReference type="InterPro" id="IPR038765">
    <property type="entry name" value="Papain-like_cys_pep_sf"/>
</dbReference>
<evidence type="ECO:0000256" key="3">
    <source>
        <dbReference type="ARBA" id="ARBA00022801"/>
    </source>
</evidence>
<dbReference type="Proteomes" id="UP001474421">
    <property type="component" value="Unassembled WGS sequence"/>
</dbReference>